<dbReference type="InterPro" id="IPR013022">
    <property type="entry name" value="Xyl_isomerase-like_TIM-brl"/>
</dbReference>
<dbReference type="Pfam" id="PF01261">
    <property type="entry name" value="AP_endonuc_2"/>
    <property type="match status" value="1"/>
</dbReference>
<dbReference type="SUPFAM" id="SSF51658">
    <property type="entry name" value="Xylose isomerase-like"/>
    <property type="match status" value="1"/>
</dbReference>
<feature type="domain" description="Xylose isomerase-like TIM barrel" evidence="2">
    <location>
        <begin position="78"/>
        <end position="311"/>
    </location>
</feature>
<reference evidence="3" key="1">
    <citation type="journal article" date="2014" name="Int. J. Syst. Evol. Microbiol.">
        <title>Complete genome sequence of Corynebacterium casei LMG S-19264T (=DSM 44701T), isolated from a smear-ripened cheese.</title>
        <authorList>
            <consortium name="US DOE Joint Genome Institute (JGI-PGF)"/>
            <person name="Walter F."/>
            <person name="Albersmeier A."/>
            <person name="Kalinowski J."/>
            <person name="Ruckert C."/>
        </authorList>
    </citation>
    <scope>NUCLEOTIDE SEQUENCE</scope>
    <source>
        <strain evidence="3">JCM 19831</strain>
    </source>
</reference>
<dbReference type="InterPro" id="IPR050312">
    <property type="entry name" value="IolE/XylAMocC-like"/>
</dbReference>
<dbReference type="PANTHER" id="PTHR12110:SF41">
    <property type="entry name" value="INOSOSE DEHYDRATASE"/>
    <property type="match status" value="1"/>
</dbReference>
<dbReference type="AlphaFoldDB" id="A0A917UBL5"/>
<dbReference type="RefSeq" id="WP_190256525.1">
    <property type="nucleotide sequence ID" value="NZ_BMPI01000074.1"/>
</dbReference>
<evidence type="ECO:0000313" key="4">
    <source>
        <dbReference type="Proteomes" id="UP000642070"/>
    </source>
</evidence>
<dbReference type="InterPro" id="IPR036237">
    <property type="entry name" value="Xyl_isomerase-like_sf"/>
</dbReference>
<organism evidence="3 4">
    <name type="scientific">Dactylosporangium sucinum</name>
    <dbReference type="NCBI Taxonomy" id="1424081"/>
    <lineage>
        <taxon>Bacteria</taxon>
        <taxon>Bacillati</taxon>
        <taxon>Actinomycetota</taxon>
        <taxon>Actinomycetes</taxon>
        <taxon>Micromonosporales</taxon>
        <taxon>Micromonosporaceae</taxon>
        <taxon>Dactylosporangium</taxon>
    </lineage>
</organism>
<proteinExistence type="predicted"/>
<dbReference type="PANTHER" id="PTHR12110">
    <property type="entry name" value="HYDROXYPYRUVATE ISOMERASE"/>
    <property type="match status" value="1"/>
</dbReference>
<keyword evidence="4" id="KW-1185">Reference proteome</keyword>
<dbReference type="Proteomes" id="UP000642070">
    <property type="component" value="Unassembled WGS sequence"/>
</dbReference>
<evidence type="ECO:0000256" key="1">
    <source>
        <dbReference type="SAM" id="SignalP"/>
    </source>
</evidence>
<protein>
    <submittedName>
        <fullName evidence="3">Xylose isomerase</fullName>
    </submittedName>
</protein>
<keyword evidence="1" id="KW-0732">Signal</keyword>
<dbReference type="EMBL" id="BMPI01000074">
    <property type="protein sequence ID" value="GGM76994.1"/>
    <property type="molecule type" value="Genomic_DNA"/>
</dbReference>
<evidence type="ECO:0000259" key="2">
    <source>
        <dbReference type="Pfam" id="PF01261"/>
    </source>
</evidence>
<accession>A0A917UBL5</accession>
<feature type="chain" id="PRO_5037104746" evidence="1">
    <location>
        <begin position="33"/>
        <end position="342"/>
    </location>
</feature>
<feature type="signal peptide" evidence="1">
    <location>
        <begin position="1"/>
        <end position="32"/>
    </location>
</feature>
<dbReference type="InterPro" id="IPR006311">
    <property type="entry name" value="TAT_signal"/>
</dbReference>
<dbReference type="GO" id="GO:0016853">
    <property type="term" value="F:isomerase activity"/>
    <property type="evidence" value="ECO:0007669"/>
    <property type="project" value="UniProtKB-KW"/>
</dbReference>
<reference evidence="3" key="2">
    <citation type="submission" date="2020-09" db="EMBL/GenBank/DDBJ databases">
        <authorList>
            <person name="Sun Q."/>
            <person name="Ohkuma M."/>
        </authorList>
    </citation>
    <scope>NUCLEOTIDE SEQUENCE</scope>
    <source>
        <strain evidence="3">JCM 19831</strain>
    </source>
</reference>
<name>A0A917UBL5_9ACTN</name>
<dbReference type="Gene3D" id="3.20.20.150">
    <property type="entry name" value="Divalent-metal-dependent TIM barrel enzymes"/>
    <property type="match status" value="1"/>
</dbReference>
<dbReference type="PROSITE" id="PS51318">
    <property type="entry name" value="TAT"/>
    <property type="match status" value="1"/>
</dbReference>
<comment type="caution">
    <text evidence="3">The sequence shown here is derived from an EMBL/GenBank/DDBJ whole genome shotgun (WGS) entry which is preliminary data.</text>
</comment>
<sequence>MENKLSRRAMLGAGAGVLAAGAIAATASPASALAPSAQGKPAGGPNVIPADRIGLQIFTVRQLIGTDYANLEIALESVYDAGVRELELAGDYYAKTTAQLKSIVQSYGLRVVSNHFGPRGANLPNPWSTYDGRMQIFEDAQTLGRFPYVGTGSAIGFPGGGSGENTSDYFKAMAEKFNECGEHAVSQGFGGFFFHNHDREFALENGVPIFNTLLERTDPRYVKFEVDLGWVSVAGEDPYWWIKEHGERFIAFHIKDIKWDPNGNRTAAAGTRAGGRKFRFVDVGKGDIDWTRALSAIKDLRDYRFFLEHDDAGNLTLNPPGSTNTVWRGCSTLEGINTSGRK</sequence>
<keyword evidence="3" id="KW-0413">Isomerase</keyword>
<gene>
    <name evidence="3" type="ORF">GCM10007977_093110</name>
</gene>
<evidence type="ECO:0000313" key="3">
    <source>
        <dbReference type="EMBL" id="GGM76994.1"/>
    </source>
</evidence>